<protein>
    <submittedName>
        <fullName evidence="1">Uncharacterized protein</fullName>
    </submittedName>
</protein>
<dbReference type="EMBL" id="LXQA010037358">
    <property type="protein sequence ID" value="MCH98348.1"/>
    <property type="molecule type" value="Genomic_DNA"/>
</dbReference>
<evidence type="ECO:0000313" key="2">
    <source>
        <dbReference type="Proteomes" id="UP000265520"/>
    </source>
</evidence>
<sequence>MSRAESNSFELDSIGIGSARNSAQVRHELFFQLEFGSFKVHEQFGS</sequence>
<name>A0A392NGW0_9FABA</name>
<organism evidence="1 2">
    <name type="scientific">Trifolium medium</name>
    <dbReference type="NCBI Taxonomy" id="97028"/>
    <lineage>
        <taxon>Eukaryota</taxon>
        <taxon>Viridiplantae</taxon>
        <taxon>Streptophyta</taxon>
        <taxon>Embryophyta</taxon>
        <taxon>Tracheophyta</taxon>
        <taxon>Spermatophyta</taxon>
        <taxon>Magnoliopsida</taxon>
        <taxon>eudicotyledons</taxon>
        <taxon>Gunneridae</taxon>
        <taxon>Pentapetalae</taxon>
        <taxon>rosids</taxon>
        <taxon>fabids</taxon>
        <taxon>Fabales</taxon>
        <taxon>Fabaceae</taxon>
        <taxon>Papilionoideae</taxon>
        <taxon>50 kb inversion clade</taxon>
        <taxon>NPAAA clade</taxon>
        <taxon>Hologalegina</taxon>
        <taxon>IRL clade</taxon>
        <taxon>Trifolieae</taxon>
        <taxon>Trifolium</taxon>
    </lineage>
</organism>
<keyword evidence="2" id="KW-1185">Reference proteome</keyword>
<comment type="caution">
    <text evidence="1">The sequence shown here is derived from an EMBL/GenBank/DDBJ whole genome shotgun (WGS) entry which is preliminary data.</text>
</comment>
<reference evidence="1 2" key="1">
    <citation type="journal article" date="2018" name="Front. Plant Sci.">
        <title>Red Clover (Trifolium pratense) and Zigzag Clover (T. medium) - A Picture of Genomic Similarities and Differences.</title>
        <authorList>
            <person name="Dluhosova J."/>
            <person name="Istvanek J."/>
            <person name="Nedelnik J."/>
            <person name="Repkova J."/>
        </authorList>
    </citation>
    <scope>NUCLEOTIDE SEQUENCE [LARGE SCALE GENOMIC DNA]</scope>
    <source>
        <strain evidence="2">cv. 10/8</strain>
        <tissue evidence="1">Leaf</tissue>
    </source>
</reference>
<gene>
    <name evidence="1" type="ORF">A2U01_0019350</name>
</gene>
<proteinExistence type="predicted"/>
<dbReference type="Proteomes" id="UP000265520">
    <property type="component" value="Unassembled WGS sequence"/>
</dbReference>
<feature type="non-terminal residue" evidence="1">
    <location>
        <position position="46"/>
    </location>
</feature>
<evidence type="ECO:0000313" key="1">
    <source>
        <dbReference type="EMBL" id="MCH98348.1"/>
    </source>
</evidence>
<dbReference type="AlphaFoldDB" id="A0A392NGW0"/>
<accession>A0A392NGW0</accession>